<reference evidence="7 8" key="1">
    <citation type="submission" date="2018-11" db="EMBL/GenBank/DDBJ databases">
        <title>Pseudaminobacter arsenicus sp. nov., an arsenic-resistant bacterium isolated from arsenic-rich aquifers.</title>
        <authorList>
            <person name="Mu Y."/>
        </authorList>
    </citation>
    <scope>NUCLEOTIDE SEQUENCE [LARGE SCALE GENOMIC DNA]</scope>
    <source>
        <strain evidence="7 8">CB3</strain>
    </source>
</reference>
<gene>
    <name evidence="7" type="ORF">EET67_04425</name>
</gene>
<feature type="transmembrane region" description="Helical" evidence="5">
    <location>
        <begin position="20"/>
        <end position="49"/>
    </location>
</feature>
<dbReference type="RefSeq" id="WP_128624399.1">
    <property type="nucleotide sequence ID" value="NZ_ML133508.1"/>
</dbReference>
<dbReference type="InterPro" id="IPR007016">
    <property type="entry name" value="O-antigen_ligase-rel_domated"/>
</dbReference>
<feature type="transmembrane region" description="Helical" evidence="5">
    <location>
        <begin position="115"/>
        <end position="138"/>
    </location>
</feature>
<feature type="transmembrane region" description="Helical" evidence="5">
    <location>
        <begin position="353"/>
        <end position="369"/>
    </location>
</feature>
<dbReference type="PANTHER" id="PTHR37422:SF13">
    <property type="entry name" value="LIPOPOLYSACCHARIDE BIOSYNTHESIS PROTEIN PA4999-RELATED"/>
    <property type="match status" value="1"/>
</dbReference>
<keyword evidence="4 5" id="KW-0472">Membrane</keyword>
<evidence type="ECO:0000256" key="5">
    <source>
        <dbReference type="SAM" id="Phobius"/>
    </source>
</evidence>
<dbReference type="GO" id="GO:0016020">
    <property type="term" value="C:membrane"/>
    <property type="evidence" value="ECO:0007669"/>
    <property type="project" value="UniProtKB-SubCell"/>
</dbReference>
<feature type="transmembrane region" description="Helical" evidence="5">
    <location>
        <begin position="375"/>
        <end position="391"/>
    </location>
</feature>
<evidence type="ECO:0000256" key="1">
    <source>
        <dbReference type="ARBA" id="ARBA00004141"/>
    </source>
</evidence>
<evidence type="ECO:0000259" key="6">
    <source>
        <dbReference type="Pfam" id="PF04932"/>
    </source>
</evidence>
<accession>A0A432V9V9</accession>
<dbReference type="Pfam" id="PF04932">
    <property type="entry name" value="Wzy_C"/>
    <property type="match status" value="1"/>
</dbReference>
<evidence type="ECO:0000256" key="3">
    <source>
        <dbReference type="ARBA" id="ARBA00022989"/>
    </source>
</evidence>
<evidence type="ECO:0000256" key="2">
    <source>
        <dbReference type="ARBA" id="ARBA00022692"/>
    </source>
</evidence>
<proteinExistence type="predicted"/>
<dbReference type="EMBL" id="RKST01000003">
    <property type="protein sequence ID" value="RUM98896.1"/>
    <property type="molecule type" value="Genomic_DNA"/>
</dbReference>
<feature type="transmembrane region" description="Helical" evidence="5">
    <location>
        <begin position="180"/>
        <end position="204"/>
    </location>
</feature>
<keyword evidence="2 5" id="KW-0812">Transmembrane</keyword>
<keyword evidence="8" id="KW-1185">Reference proteome</keyword>
<dbReference type="InterPro" id="IPR051533">
    <property type="entry name" value="WaaL-like"/>
</dbReference>
<dbReference type="PANTHER" id="PTHR37422">
    <property type="entry name" value="TEICHURONIC ACID BIOSYNTHESIS PROTEIN TUAE"/>
    <property type="match status" value="1"/>
</dbReference>
<feature type="domain" description="O-antigen ligase-related" evidence="6">
    <location>
        <begin position="180"/>
        <end position="330"/>
    </location>
</feature>
<keyword evidence="3 5" id="KW-1133">Transmembrane helix</keyword>
<evidence type="ECO:0000313" key="8">
    <source>
        <dbReference type="Proteomes" id="UP000281647"/>
    </source>
</evidence>
<feature type="transmembrane region" description="Helical" evidence="5">
    <location>
        <begin position="319"/>
        <end position="341"/>
    </location>
</feature>
<name>A0A432V9V9_9HYPH</name>
<comment type="caution">
    <text evidence="7">The sequence shown here is derived from an EMBL/GenBank/DDBJ whole genome shotgun (WGS) entry which is preliminary data.</text>
</comment>
<evidence type="ECO:0000313" key="7">
    <source>
        <dbReference type="EMBL" id="RUM98896.1"/>
    </source>
</evidence>
<feature type="transmembrane region" description="Helical" evidence="5">
    <location>
        <begin position="61"/>
        <end position="79"/>
    </location>
</feature>
<sequence length="401" mass="43224">MKFTTRSFLLRRRIDSWILLAGAVSLPLRIGLAGVATFLFSCIGAYLVAARHRSVRFCSNRFQLFAVLYAVWSCSLILWRDDHPLDDRQLGYSLLFALFAFAGAGMVLVARPMRIFVLGSRIGVALALAVALGTSLLFGGRIGIGGNEAVFGFVVAVAVLAATIPIGAPPKWAPNGPYYLIIGSGAALLSETRSVIAVLLIFALVELALALKSYSVRAKAGTAAIMLAVLVAIAPQAKDFIERRVIATTLIYSGFLEQADYSGRIRLAMWKGSVEIIAEHPVAGVGSGVKMQAVGDRLDPSDKIAEKFHHVHNSVLDELLSHGLIGLSLMLAALASALGFIWRHSGVTAERRNLVYFFLLTVSYGALHNPFLHETTLGAIFLYLGVFNAALRQRRLSLASA</sequence>
<comment type="subcellular location">
    <subcellularLocation>
        <location evidence="1">Membrane</location>
        <topology evidence="1">Multi-pass membrane protein</topology>
    </subcellularLocation>
</comment>
<organism evidence="7 8">
    <name type="scientific">Borborobacter arsenicus</name>
    <dbReference type="NCBI Taxonomy" id="1851146"/>
    <lineage>
        <taxon>Bacteria</taxon>
        <taxon>Pseudomonadati</taxon>
        <taxon>Pseudomonadota</taxon>
        <taxon>Alphaproteobacteria</taxon>
        <taxon>Hyphomicrobiales</taxon>
        <taxon>Phyllobacteriaceae</taxon>
        <taxon>Borborobacter</taxon>
    </lineage>
</organism>
<feature type="transmembrane region" description="Helical" evidence="5">
    <location>
        <begin position="150"/>
        <end position="168"/>
    </location>
</feature>
<dbReference type="AlphaFoldDB" id="A0A432V9V9"/>
<feature type="transmembrane region" description="Helical" evidence="5">
    <location>
        <begin position="91"/>
        <end position="109"/>
    </location>
</feature>
<dbReference type="GO" id="GO:0016874">
    <property type="term" value="F:ligase activity"/>
    <property type="evidence" value="ECO:0007669"/>
    <property type="project" value="UniProtKB-KW"/>
</dbReference>
<dbReference type="Proteomes" id="UP000281647">
    <property type="component" value="Unassembled WGS sequence"/>
</dbReference>
<keyword evidence="7" id="KW-0436">Ligase</keyword>
<dbReference type="OrthoDB" id="7903763at2"/>
<evidence type="ECO:0000256" key="4">
    <source>
        <dbReference type="ARBA" id="ARBA00023136"/>
    </source>
</evidence>
<protein>
    <submittedName>
        <fullName evidence="7">O-antigen ligase domain-containing protein</fullName>
    </submittedName>
</protein>